<accession>A0ABS6DUB0</accession>
<dbReference type="Proteomes" id="UP001196301">
    <property type="component" value="Unassembled WGS sequence"/>
</dbReference>
<organism evidence="1 2">
    <name type="scientific">Intestinibacter bartlettii</name>
    <dbReference type="NCBI Taxonomy" id="261299"/>
    <lineage>
        <taxon>Bacteria</taxon>
        <taxon>Bacillati</taxon>
        <taxon>Bacillota</taxon>
        <taxon>Clostridia</taxon>
        <taxon>Peptostreptococcales</taxon>
        <taxon>Peptostreptococcaceae</taxon>
        <taxon>Intestinibacter</taxon>
    </lineage>
</organism>
<comment type="caution">
    <text evidence="1">The sequence shown here is derived from an EMBL/GenBank/DDBJ whole genome shotgun (WGS) entry which is preliminary data.</text>
</comment>
<reference evidence="1 2" key="1">
    <citation type="submission" date="2021-06" db="EMBL/GenBank/DDBJ databases">
        <authorList>
            <person name="Sun Q."/>
            <person name="Li D."/>
        </authorList>
    </citation>
    <scope>NUCLEOTIDE SEQUENCE [LARGE SCALE GENOMIC DNA]</scope>
    <source>
        <strain evidence="1 2">N19</strain>
    </source>
</reference>
<proteinExistence type="predicted"/>
<name>A0ABS6DUB0_9FIRM</name>
<evidence type="ECO:0000313" key="1">
    <source>
        <dbReference type="EMBL" id="MBU5335409.1"/>
    </source>
</evidence>
<sequence>MNFLENLMYEGFTFLDTEEFVTRTKEIHLRSKTNPDIEDEVIEDANPSEVDFNANTVIYLEEEIIKERESLSKAISKAKQKSKIDIDLAIASNKKRQAFIGMLRELAKTKSSERIVKESGYKFNSEGNQVSYVYDVKKITTIDFDRNKVKKLIKTLSEQCDKVSCDIDRNMLNTEVEFEPKWALTDTIEDICEELENHN</sequence>
<evidence type="ECO:0000313" key="2">
    <source>
        <dbReference type="Proteomes" id="UP001196301"/>
    </source>
</evidence>
<keyword evidence="2" id="KW-1185">Reference proteome</keyword>
<gene>
    <name evidence="1" type="ORF">KQI20_03060</name>
</gene>
<dbReference type="RefSeq" id="WP_216568526.1">
    <property type="nucleotide sequence ID" value="NZ_JAHLOQ010000005.1"/>
</dbReference>
<protein>
    <submittedName>
        <fullName evidence="1">Uncharacterized protein</fullName>
    </submittedName>
</protein>
<dbReference type="EMBL" id="JAHLOQ010000005">
    <property type="protein sequence ID" value="MBU5335409.1"/>
    <property type="molecule type" value="Genomic_DNA"/>
</dbReference>